<dbReference type="RefSeq" id="WP_114369889.1">
    <property type="nucleotide sequence ID" value="NZ_QPEX01000033.1"/>
</dbReference>
<gene>
    <name evidence="2" type="ORF">DTL42_16395</name>
</gene>
<dbReference type="OrthoDB" id="210719at2"/>
<evidence type="ECO:0000313" key="2">
    <source>
        <dbReference type="EMBL" id="RCS46067.1"/>
    </source>
</evidence>
<dbReference type="EMBL" id="QPEX01000033">
    <property type="protein sequence ID" value="RCS46067.1"/>
    <property type="molecule type" value="Genomic_DNA"/>
</dbReference>
<proteinExistence type="predicted"/>
<feature type="chain" id="PRO_5016883647" description="DUF4412 domain-containing protein" evidence="1">
    <location>
        <begin position="24"/>
        <end position="253"/>
    </location>
</feature>
<feature type="signal peptide" evidence="1">
    <location>
        <begin position="1"/>
        <end position="23"/>
    </location>
</feature>
<evidence type="ECO:0000313" key="3">
    <source>
        <dbReference type="Proteomes" id="UP000253562"/>
    </source>
</evidence>
<evidence type="ECO:0000256" key="1">
    <source>
        <dbReference type="SAM" id="SignalP"/>
    </source>
</evidence>
<dbReference type="Proteomes" id="UP000253562">
    <property type="component" value="Unassembled WGS sequence"/>
</dbReference>
<sequence length="253" mass="28563">MKTTLLVTAVLFTWVSLASLNHAADFQVSTRLYEGNNPNPAITLETIFKGEKVYDVITTAPRQVTIIDFEAGLVTLLDPQRQVKVTLRTQEILENSAYFKTKGNFPDNPLWNFLRDPEFSTQYDPQMKLLKMEGGPITYEVDLDLIDQQPLADTYSRFCDWAAQLNFVTGIGGLPQARMELNNQIGSKGAVPREVRKTVRYSDPAKSSFARSTHDYQWKSTPQGNALIQSIETDLKKAKAVSFEEYVKPVFAK</sequence>
<evidence type="ECO:0008006" key="4">
    <source>
        <dbReference type="Google" id="ProtNLM"/>
    </source>
</evidence>
<dbReference type="AlphaFoldDB" id="A0A368KNM8"/>
<keyword evidence="1" id="KW-0732">Signal</keyword>
<comment type="caution">
    <text evidence="2">The sequence shown here is derived from an EMBL/GenBank/DDBJ whole genome shotgun (WGS) entry which is preliminary data.</text>
</comment>
<organism evidence="2 3">
    <name type="scientific">Bremerella cremea</name>
    <dbReference type="NCBI Taxonomy" id="1031537"/>
    <lineage>
        <taxon>Bacteria</taxon>
        <taxon>Pseudomonadati</taxon>
        <taxon>Planctomycetota</taxon>
        <taxon>Planctomycetia</taxon>
        <taxon>Pirellulales</taxon>
        <taxon>Pirellulaceae</taxon>
        <taxon>Bremerella</taxon>
    </lineage>
</organism>
<name>A0A368KNM8_9BACT</name>
<accession>A0A368KNM8</accession>
<reference evidence="2 3" key="1">
    <citation type="submission" date="2018-07" db="EMBL/GenBank/DDBJ databases">
        <title>Comparative genomes isolates from brazilian mangrove.</title>
        <authorList>
            <person name="De Araujo J.E."/>
            <person name="Taketani R.G."/>
            <person name="Silva M.C.P."/>
            <person name="Lourenco M.V."/>
            <person name="Oliveira V.M."/>
            <person name="Andreote F.D."/>
        </authorList>
    </citation>
    <scope>NUCLEOTIDE SEQUENCE [LARGE SCALE GENOMIC DNA]</scope>
    <source>
        <strain evidence="2 3">HEX PRIS-MGV</strain>
    </source>
</reference>
<protein>
    <recommendedName>
        <fullName evidence="4">DUF4412 domain-containing protein</fullName>
    </recommendedName>
</protein>